<dbReference type="Proteomes" id="UP000269847">
    <property type="component" value="Plasmid p.2"/>
</dbReference>
<name>A0A9W3VGM4_BACTU</name>
<protein>
    <submittedName>
        <fullName evidence="3">DUF3960 domain-containing protein</fullName>
    </submittedName>
</protein>
<sequence length="389" mass="46731">MGGGVVLEFRKAKPNWDLVTDTYTEPKNFADLFSLLVPRDPKGDDKRRTILFWKEKEFYKEENLVPFIVIGMNKVKELPQFHKDSIPTLIRIVRLCQEIGWYKEASKFMRDQGLDNFVQTSMKYETWDLLTQVVALNYLIVKYRVGELDSASVQIWERIKFNDKCINEYSSLLSHKEVLELTFFYMCKQAKILSKEQLDYNMMNLAMYCNTYLYDLYKYDLSTKYRKCTEFLSYYVPSQAVIACQKAVLAQITDGLNPLKTTHLDDYLYVIKEMMKHMTKELMNQYEHFIGKLLSYVPFFEMIQVPQHLYYFEELMYSCKGIQYKEEILRNYLFIQLHDCLPSFMRLFLKNKRYATIHDILFYWCEDEQRMSLERKYNLSSIYEKYAYG</sequence>
<proteinExistence type="predicted"/>
<organism evidence="3 4">
    <name type="scientific">Bacillus thuringiensis</name>
    <dbReference type="NCBI Taxonomy" id="1428"/>
    <lineage>
        <taxon>Bacteria</taxon>
        <taxon>Bacillati</taxon>
        <taxon>Bacillota</taxon>
        <taxon>Bacilli</taxon>
        <taxon>Bacillales</taxon>
        <taxon>Bacillaceae</taxon>
        <taxon>Bacillus</taxon>
        <taxon>Bacillus cereus group</taxon>
    </lineage>
</organism>
<dbReference type="Pfam" id="PF13112">
    <property type="entry name" value="DUF3965"/>
    <property type="match status" value="1"/>
</dbReference>
<dbReference type="Pfam" id="PF13142">
    <property type="entry name" value="DUF3960"/>
    <property type="match status" value="1"/>
</dbReference>
<dbReference type="AlphaFoldDB" id="A0A9W3VGM4"/>
<dbReference type="EMBL" id="CP032609">
    <property type="protein sequence ID" value="AYF84863.1"/>
    <property type="molecule type" value="Genomic_DNA"/>
</dbReference>
<gene>
    <name evidence="3" type="ORF">D7J84_27885</name>
</gene>
<evidence type="ECO:0000259" key="2">
    <source>
        <dbReference type="Pfam" id="PF13142"/>
    </source>
</evidence>
<evidence type="ECO:0000313" key="3">
    <source>
        <dbReference type="EMBL" id="AYF84863.1"/>
    </source>
</evidence>
<evidence type="ECO:0000313" key="4">
    <source>
        <dbReference type="Proteomes" id="UP000269847"/>
    </source>
</evidence>
<keyword evidence="3" id="KW-0614">Plasmid</keyword>
<geneLocation type="plasmid" evidence="3 4">
    <name>p.2</name>
</geneLocation>
<accession>A0A9W3VGM4</accession>
<feature type="domain" description="DUF3960" evidence="2">
    <location>
        <begin position="12"/>
        <end position="95"/>
    </location>
</feature>
<reference evidence="3 4" key="1">
    <citation type="submission" date="2018-09" db="EMBL/GenBank/DDBJ databases">
        <title>Complete genome of Bacillus thuringiensis strain QZL38.</title>
        <authorList>
            <person name="Song F."/>
        </authorList>
    </citation>
    <scope>NUCLEOTIDE SEQUENCE [LARGE SCALE GENOMIC DNA]</scope>
    <source>
        <strain evidence="3 4">QZL38</strain>
        <plasmid evidence="3 4">p.2</plasmid>
    </source>
</reference>
<dbReference type="InterPro" id="IPR025046">
    <property type="entry name" value="DUF3960"/>
</dbReference>
<evidence type="ECO:0000259" key="1">
    <source>
        <dbReference type="Pfam" id="PF13112"/>
    </source>
</evidence>
<dbReference type="InterPro" id="IPR025087">
    <property type="entry name" value="DUF3965"/>
</dbReference>
<feature type="domain" description="DUF3965" evidence="1">
    <location>
        <begin position="97"/>
        <end position="387"/>
    </location>
</feature>